<dbReference type="Proteomes" id="UP000032336">
    <property type="component" value="Unassembled WGS sequence"/>
</dbReference>
<dbReference type="GeneID" id="78372128"/>
<dbReference type="EMBL" id="JXUW01000005">
    <property type="protein sequence ID" value="KJE77406.1"/>
    <property type="molecule type" value="Genomic_DNA"/>
</dbReference>
<organism evidence="1 2">
    <name type="scientific">Ferrimicrobium acidiphilum DSM 19497</name>
    <dbReference type="NCBI Taxonomy" id="1121877"/>
    <lineage>
        <taxon>Bacteria</taxon>
        <taxon>Bacillati</taxon>
        <taxon>Actinomycetota</taxon>
        <taxon>Acidimicrobiia</taxon>
        <taxon>Acidimicrobiales</taxon>
        <taxon>Acidimicrobiaceae</taxon>
        <taxon>Ferrimicrobium</taxon>
    </lineage>
</organism>
<sequence length="67" mass="7191">MLAQLPTALRRIAQRLSGTPTIGGGGDYLVVADGRIYTLNQGPDVRAVLMSVTVQLLGRSYALLHVR</sequence>
<evidence type="ECO:0000313" key="1">
    <source>
        <dbReference type="EMBL" id="KJE77406.1"/>
    </source>
</evidence>
<dbReference type="RefSeq" id="WP_035388782.1">
    <property type="nucleotide sequence ID" value="NZ_JQKF01000004.1"/>
</dbReference>
<keyword evidence="2" id="KW-1185">Reference proteome</keyword>
<gene>
    <name evidence="1" type="ORF">FEAC_08400</name>
</gene>
<protein>
    <submittedName>
        <fullName evidence="1">Uncharacterized protein</fullName>
    </submittedName>
</protein>
<name>A0A0D8FWC5_9ACTN</name>
<reference evidence="1 2" key="1">
    <citation type="submission" date="2015-01" db="EMBL/GenBank/DDBJ databases">
        <title>Draft genome of the acidophilic iron oxidizer Ferrimicrobium acidiphilum strain T23.</title>
        <authorList>
            <person name="Poehlein A."/>
            <person name="Eisen S."/>
            <person name="Schloemann M."/>
            <person name="Johnson B.D."/>
            <person name="Daniel R."/>
            <person name="Muehling M."/>
        </authorList>
    </citation>
    <scope>NUCLEOTIDE SEQUENCE [LARGE SCALE GENOMIC DNA]</scope>
    <source>
        <strain evidence="1 2">T23</strain>
    </source>
</reference>
<comment type="caution">
    <text evidence="1">The sequence shown here is derived from an EMBL/GenBank/DDBJ whole genome shotgun (WGS) entry which is preliminary data.</text>
</comment>
<accession>A0A0D8FWC5</accession>
<dbReference type="AlphaFoldDB" id="A0A0D8FWC5"/>
<proteinExistence type="predicted"/>
<evidence type="ECO:0000313" key="2">
    <source>
        <dbReference type="Proteomes" id="UP000032336"/>
    </source>
</evidence>